<accession>A0ABD4T9W8</accession>
<proteinExistence type="predicted"/>
<evidence type="ECO:0000256" key="5">
    <source>
        <dbReference type="ARBA" id="ARBA00023136"/>
    </source>
</evidence>
<keyword evidence="9" id="KW-1185">Reference proteome</keyword>
<gene>
    <name evidence="8" type="ORF">QQ91_0020575</name>
</gene>
<dbReference type="Pfam" id="PF10442">
    <property type="entry name" value="FIST_C"/>
    <property type="match status" value="1"/>
</dbReference>
<dbReference type="InterPro" id="IPR016741">
    <property type="entry name" value="UCP018953"/>
</dbReference>
<protein>
    <submittedName>
        <fullName evidence="8">FIST C-terminal domain-containing protein</fullName>
    </submittedName>
</protein>
<feature type="domain" description="FIST C-domain" evidence="7">
    <location>
        <begin position="248"/>
        <end position="395"/>
    </location>
</feature>
<dbReference type="RefSeq" id="WP_166278001.1">
    <property type="nucleotide sequence ID" value="NZ_JTHE03000116.1"/>
</dbReference>
<keyword evidence="3" id="KW-0812">Transmembrane</keyword>
<dbReference type="InterPro" id="IPR019494">
    <property type="entry name" value="FIST_C"/>
</dbReference>
<keyword evidence="4" id="KW-1133">Transmembrane helix</keyword>
<keyword evidence="2" id="KW-1003">Cell membrane</keyword>
<dbReference type="AlphaFoldDB" id="A0ABD4T9W8"/>
<evidence type="ECO:0000256" key="3">
    <source>
        <dbReference type="ARBA" id="ARBA00022692"/>
    </source>
</evidence>
<evidence type="ECO:0000313" key="9">
    <source>
        <dbReference type="Proteomes" id="UP000031561"/>
    </source>
</evidence>
<keyword evidence="5" id="KW-0472">Membrane</keyword>
<evidence type="ECO:0000313" key="8">
    <source>
        <dbReference type="EMBL" id="MCM1985215.1"/>
    </source>
</evidence>
<dbReference type="PANTHER" id="PTHR14939">
    <property type="entry name" value="F-BOX ONLY PROTEIN 22"/>
    <property type="match status" value="1"/>
</dbReference>
<comment type="subcellular location">
    <subcellularLocation>
        <location evidence="1">Cell membrane</location>
        <topology evidence="1">Multi-pass membrane protein</topology>
    </subcellularLocation>
</comment>
<dbReference type="EMBL" id="JTHE03000116">
    <property type="protein sequence ID" value="MCM1985215.1"/>
    <property type="molecule type" value="Genomic_DNA"/>
</dbReference>
<dbReference type="Proteomes" id="UP000031561">
    <property type="component" value="Unassembled WGS sequence"/>
</dbReference>
<dbReference type="InterPro" id="IPR013702">
    <property type="entry name" value="FIST_domain_N"/>
</dbReference>
<organism evidence="8 9">
    <name type="scientific">Lyngbya confervoides BDU141951</name>
    <dbReference type="NCBI Taxonomy" id="1574623"/>
    <lineage>
        <taxon>Bacteria</taxon>
        <taxon>Bacillati</taxon>
        <taxon>Cyanobacteriota</taxon>
        <taxon>Cyanophyceae</taxon>
        <taxon>Oscillatoriophycideae</taxon>
        <taxon>Oscillatoriales</taxon>
        <taxon>Microcoleaceae</taxon>
        <taxon>Lyngbya</taxon>
    </lineage>
</organism>
<dbReference type="SMART" id="SM01204">
    <property type="entry name" value="FIST_C"/>
    <property type="match status" value="1"/>
</dbReference>
<dbReference type="PIRSF" id="PIRSF018953">
    <property type="entry name" value="UCP018953"/>
    <property type="match status" value="1"/>
</dbReference>
<evidence type="ECO:0000256" key="2">
    <source>
        <dbReference type="ARBA" id="ARBA00022475"/>
    </source>
</evidence>
<sequence length="416" mass="44411">MKWTNALSTLPSLEAALDEVIAQTTAALPAPPDLAILFISTAYTSEFTRVLPLLQEKLAVKHLIGCGGNGIIGQPLGQTPAEIEAKPAIALTLAHLPEVRIQTFHIEGRHLPDSDSPPQDWVDLLGIDPQDDPAFMLLADASTAKVRELLQGMDFAYPNAEKIGGLTSGSSLFGGSGLFLEDCLLHEGTIGVALSGNIVLDTIVAQGCRPIGPPFRVTEAERHIALQVELLGRSLGAALEAGAEILTPLEALEDLLEDLEETDRALAQQALSVGIASNEFKENLEPGDYLIRDLIGVDPKVGAIAIGDRIRAGQRIQFHLRDARASAEDIETLVMRYQSRIAGADNAPQGAVVFNCLGRGAGFYGTPNHDIQTICQYIPQIPITGFFCHGEIGPIGGSTYLHGYTASIGIFRCKEV</sequence>
<dbReference type="PANTHER" id="PTHR14939:SF5">
    <property type="entry name" value="F-BOX ONLY PROTEIN 22"/>
    <property type="match status" value="1"/>
</dbReference>
<dbReference type="GO" id="GO:0005886">
    <property type="term" value="C:plasma membrane"/>
    <property type="evidence" value="ECO:0007669"/>
    <property type="project" value="UniProtKB-SubCell"/>
</dbReference>
<feature type="domain" description="FIST" evidence="6">
    <location>
        <begin position="31"/>
        <end position="234"/>
    </location>
</feature>
<evidence type="ECO:0000259" key="7">
    <source>
        <dbReference type="SMART" id="SM01204"/>
    </source>
</evidence>
<reference evidence="8 9" key="1">
    <citation type="journal article" date="2015" name="Genome Announc.">
        <title>Draft Genome Sequence of Filamentous Marine Cyanobacterium Lyngbya confervoides Strain BDU141951.</title>
        <authorList>
            <person name="Chandrababunaidu M.M."/>
            <person name="Sen D."/>
            <person name="Tripathy S."/>
        </authorList>
    </citation>
    <scope>NUCLEOTIDE SEQUENCE [LARGE SCALE GENOMIC DNA]</scope>
    <source>
        <strain evidence="8 9">BDU141951</strain>
    </source>
</reference>
<comment type="caution">
    <text evidence="8">The sequence shown here is derived from an EMBL/GenBank/DDBJ whole genome shotgun (WGS) entry which is preliminary data.</text>
</comment>
<evidence type="ECO:0000256" key="4">
    <source>
        <dbReference type="ARBA" id="ARBA00022989"/>
    </source>
</evidence>
<dbReference type="Pfam" id="PF08495">
    <property type="entry name" value="FIST"/>
    <property type="match status" value="1"/>
</dbReference>
<dbReference type="SMART" id="SM00897">
    <property type="entry name" value="FIST"/>
    <property type="match status" value="1"/>
</dbReference>
<name>A0ABD4T9W8_9CYAN</name>
<evidence type="ECO:0000259" key="6">
    <source>
        <dbReference type="SMART" id="SM00897"/>
    </source>
</evidence>
<evidence type="ECO:0000256" key="1">
    <source>
        <dbReference type="ARBA" id="ARBA00004651"/>
    </source>
</evidence>